<protein>
    <recommendedName>
        <fullName evidence="12">UDP-N-acetylglucosamine 1-carboxyvinyltransferase</fullName>
        <ecNumber evidence="11">2.5.1.7</ecNumber>
    </recommendedName>
    <alternativeName>
        <fullName evidence="13">Enoylpyruvate transferase</fullName>
    </alternativeName>
    <alternativeName>
        <fullName evidence="14">UDP-N-acetylglucosamine enolpyruvyl transferase</fullName>
    </alternativeName>
</protein>
<name>A0AAN8ZH61_9MAGN</name>
<keyword evidence="5 17" id="KW-0808">Transferase</keyword>
<dbReference type="PANTHER" id="PTHR43783">
    <property type="entry name" value="UDP-N-ACETYLGLUCOSAMINE 1-CARBOXYVINYLTRANSFERASE"/>
    <property type="match status" value="1"/>
</dbReference>
<dbReference type="NCBIfam" id="NF006873">
    <property type="entry name" value="PRK09369.1"/>
    <property type="match status" value="1"/>
</dbReference>
<evidence type="ECO:0000256" key="15">
    <source>
        <dbReference type="ARBA" id="ARBA00047527"/>
    </source>
</evidence>
<evidence type="ECO:0000256" key="7">
    <source>
        <dbReference type="ARBA" id="ARBA00022984"/>
    </source>
</evidence>
<accession>A0AAN8ZH61</accession>
<evidence type="ECO:0000259" key="16">
    <source>
        <dbReference type="Pfam" id="PF00275"/>
    </source>
</evidence>
<evidence type="ECO:0000256" key="3">
    <source>
        <dbReference type="ARBA" id="ARBA00022490"/>
    </source>
</evidence>
<dbReference type="Pfam" id="PF00275">
    <property type="entry name" value="EPSP_synthase"/>
    <property type="match status" value="1"/>
</dbReference>
<dbReference type="Gene3D" id="3.65.10.10">
    <property type="entry name" value="Enolpyruvate transferase domain"/>
    <property type="match status" value="2"/>
</dbReference>
<evidence type="ECO:0000256" key="5">
    <source>
        <dbReference type="ARBA" id="ARBA00022679"/>
    </source>
</evidence>
<dbReference type="InterPro" id="IPR036968">
    <property type="entry name" value="Enolpyruvate_Tfrase_sf"/>
</dbReference>
<dbReference type="GO" id="GO:0019277">
    <property type="term" value="P:UDP-N-acetylgalactosamine biosynthetic process"/>
    <property type="evidence" value="ECO:0007669"/>
    <property type="project" value="InterPro"/>
</dbReference>
<evidence type="ECO:0000313" key="17">
    <source>
        <dbReference type="EMBL" id="KAK6934155.1"/>
    </source>
</evidence>
<dbReference type="GO" id="GO:0008360">
    <property type="term" value="P:regulation of cell shape"/>
    <property type="evidence" value="ECO:0007669"/>
    <property type="project" value="UniProtKB-KW"/>
</dbReference>
<evidence type="ECO:0000256" key="12">
    <source>
        <dbReference type="ARBA" id="ARBA00039754"/>
    </source>
</evidence>
<evidence type="ECO:0000256" key="8">
    <source>
        <dbReference type="ARBA" id="ARBA00023306"/>
    </source>
</evidence>
<dbReference type="EC" id="2.5.1.7" evidence="11"/>
<sequence>MATAIFKSINLHSNYHSRFTRNPKTVTKSNLVSHTPEPKLVITGGSTLSGHVGISGSKNSTLAILASTLCCSGTCKLNNVPNVSDTQKMCSILSSLGAEIEVYNGDIVVNTDGVGSVEPCLDEMKEIRGGFFVMGPLLARFGEAIVGLPGGCDIGVRPVDLYVDGFRALGAAVEIRNGKVQAHAANGRGLVGAGRFHLDYPSVGATKTLMMAACMADGVTVLTNAAQEPEIIDLADFLNNSGASIEGDGTDKIIIRGKSHLHGSECTTGPDRIEAGTFLLAAAITRSGILVSPVIPSQLLLLVDKLRAAGCRVTRMTLWRYRSFLISTICANIKNDLQGFDVKTGPFPGFPTDLQPQTMALLTTCNGSSIIQETVFEKRMSHAHELCKLGARIEVCGSRALISGKNHGSCLRGCPVKATDLRGGMALVLAALVAEGTTEISGVTHIDQGYENLELKLRGLGAYVQEFDSFASMRTSSIVEALHDS</sequence>
<keyword evidence="3" id="KW-0963">Cytoplasm</keyword>
<evidence type="ECO:0000256" key="14">
    <source>
        <dbReference type="ARBA" id="ARBA00042842"/>
    </source>
</evidence>
<evidence type="ECO:0000256" key="9">
    <source>
        <dbReference type="ARBA" id="ARBA00023316"/>
    </source>
</evidence>
<keyword evidence="9" id="KW-0961">Cell wall biogenesis/degradation</keyword>
<evidence type="ECO:0000256" key="6">
    <source>
        <dbReference type="ARBA" id="ARBA00022960"/>
    </source>
</evidence>
<dbReference type="GO" id="GO:0051301">
    <property type="term" value="P:cell division"/>
    <property type="evidence" value="ECO:0007669"/>
    <property type="project" value="UniProtKB-KW"/>
</dbReference>
<keyword evidence="4" id="KW-0132">Cell division</keyword>
<dbReference type="GO" id="GO:0071555">
    <property type="term" value="P:cell wall organization"/>
    <property type="evidence" value="ECO:0007669"/>
    <property type="project" value="UniProtKB-KW"/>
</dbReference>
<dbReference type="NCBIfam" id="TIGR01072">
    <property type="entry name" value="murA"/>
    <property type="match status" value="1"/>
</dbReference>
<dbReference type="PANTHER" id="PTHR43783:SF1">
    <property type="entry name" value="UDP-N-ACETYLGLUCOSAMINE 1-CARBOXYVINYLTRANSFERASE"/>
    <property type="match status" value="1"/>
</dbReference>
<evidence type="ECO:0000313" key="18">
    <source>
        <dbReference type="Proteomes" id="UP001370490"/>
    </source>
</evidence>
<dbReference type="InterPro" id="IPR005750">
    <property type="entry name" value="UDP_GlcNAc_COvinyl_MurA"/>
</dbReference>
<comment type="catalytic activity">
    <reaction evidence="15">
        <text>phosphoenolpyruvate + UDP-N-acetyl-alpha-D-glucosamine = UDP-N-acetyl-3-O-(1-carboxyvinyl)-alpha-D-glucosamine + phosphate</text>
        <dbReference type="Rhea" id="RHEA:18681"/>
        <dbReference type="ChEBI" id="CHEBI:43474"/>
        <dbReference type="ChEBI" id="CHEBI:57705"/>
        <dbReference type="ChEBI" id="CHEBI:58702"/>
        <dbReference type="ChEBI" id="CHEBI:68483"/>
        <dbReference type="EC" id="2.5.1.7"/>
    </reaction>
</comment>
<reference evidence="17 18" key="1">
    <citation type="submission" date="2023-12" db="EMBL/GenBank/DDBJ databases">
        <title>A high-quality genome assembly for Dillenia turbinata (Dilleniales).</title>
        <authorList>
            <person name="Chanderbali A."/>
        </authorList>
    </citation>
    <scope>NUCLEOTIDE SEQUENCE [LARGE SCALE GENOMIC DNA]</scope>
    <source>
        <strain evidence="17">LSX21</strain>
        <tissue evidence="17">Leaf</tissue>
    </source>
</reference>
<evidence type="ECO:0000256" key="11">
    <source>
        <dbReference type="ARBA" id="ARBA00039108"/>
    </source>
</evidence>
<dbReference type="InterPro" id="IPR050068">
    <property type="entry name" value="MurA_subfamily"/>
</dbReference>
<dbReference type="AlphaFoldDB" id="A0AAN8ZH61"/>
<evidence type="ECO:0000256" key="1">
    <source>
        <dbReference type="ARBA" id="ARBA00004496"/>
    </source>
</evidence>
<organism evidence="17 18">
    <name type="scientific">Dillenia turbinata</name>
    <dbReference type="NCBI Taxonomy" id="194707"/>
    <lineage>
        <taxon>Eukaryota</taxon>
        <taxon>Viridiplantae</taxon>
        <taxon>Streptophyta</taxon>
        <taxon>Embryophyta</taxon>
        <taxon>Tracheophyta</taxon>
        <taxon>Spermatophyta</taxon>
        <taxon>Magnoliopsida</taxon>
        <taxon>eudicotyledons</taxon>
        <taxon>Gunneridae</taxon>
        <taxon>Pentapetalae</taxon>
        <taxon>Dilleniales</taxon>
        <taxon>Dilleniaceae</taxon>
        <taxon>Dillenia</taxon>
    </lineage>
</organism>
<keyword evidence="7" id="KW-0573">Peptidoglycan synthesis</keyword>
<feature type="domain" description="Enolpyruvate transferase" evidence="16">
    <location>
        <begin position="43"/>
        <end position="456"/>
    </location>
</feature>
<comment type="similarity">
    <text evidence="10">Belongs to the EPSP synthase family. MurA subfamily.</text>
</comment>
<feature type="non-terminal residue" evidence="17">
    <location>
        <position position="485"/>
    </location>
</feature>
<dbReference type="InterPro" id="IPR001986">
    <property type="entry name" value="Enolpyruvate_Tfrase_dom"/>
</dbReference>
<evidence type="ECO:0000256" key="4">
    <source>
        <dbReference type="ARBA" id="ARBA00022618"/>
    </source>
</evidence>
<keyword evidence="18" id="KW-1185">Reference proteome</keyword>
<evidence type="ECO:0000256" key="10">
    <source>
        <dbReference type="ARBA" id="ARBA00038367"/>
    </source>
</evidence>
<dbReference type="Proteomes" id="UP001370490">
    <property type="component" value="Unassembled WGS sequence"/>
</dbReference>
<dbReference type="InterPro" id="IPR013792">
    <property type="entry name" value="RNA3'P_cycl/enolpyr_Trfase_a/b"/>
</dbReference>
<gene>
    <name evidence="17" type="ORF">RJ641_034310</name>
</gene>
<comment type="subcellular location">
    <subcellularLocation>
        <location evidence="1">Cytoplasm</location>
    </subcellularLocation>
</comment>
<dbReference type="EMBL" id="JBAMMX010000008">
    <property type="protein sequence ID" value="KAK6934155.1"/>
    <property type="molecule type" value="Genomic_DNA"/>
</dbReference>
<evidence type="ECO:0000256" key="2">
    <source>
        <dbReference type="ARBA" id="ARBA00004752"/>
    </source>
</evidence>
<comment type="pathway">
    <text evidence="2">Cell wall biogenesis; peptidoglycan biosynthesis.</text>
</comment>
<comment type="caution">
    <text evidence="17">The sequence shown here is derived from an EMBL/GenBank/DDBJ whole genome shotgun (WGS) entry which is preliminary data.</text>
</comment>
<dbReference type="GO" id="GO:0008760">
    <property type="term" value="F:UDP-N-acetylglucosamine 1-carboxyvinyltransferase activity"/>
    <property type="evidence" value="ECO:0007669"/>
    <property type="project" value="UniProtKB-EC"/>
</dbReference>
<evidence type="ECO:0000256" key="13">
    <source>
        <dbReference type="ARBA" id="ARBA00042443"/>
    </source>
</evidence>
<dbReference type="CDD" id="cd01555">
    <property type="entry name" value="UdpNAET"/>
    <property type="match status" value="1"/>
</dbReference>
<keyword evidence="8" id="KW-0131">Cell cycle</keyword>
<dbReference type="SUPFAM" id="SSF55205">
    <property type="entry name" value="EPT/RTPC-like"/>
    <property type="match status" value="1"/>
</dbReference>
<dbReference type="HAMAP" id="MF_00111">
    <property type="entry name" value="MurA"/>
    <property type="match status" value="1"/>
</dbReference>
<keyword evidence="6" id="KW-0133">Cell shape</keyword>
<dbReference type="GO" id="GO:0005737">
    <property type="term" value="C:cytoplasm"/>
    <property type="evidence" value="ECO:0007669"/>
    <property type="project" value="UniProtKB-SubCell"/>
</dbReference>
<proteinExistence type="inferred from homology"/>